<dbReference type="EMBL" id="JANPWB010000006">
    <property type="protein sequence ID" value="KAJ1182459.1"/>
    <property type="molecule type" value="Genomic_DNA"/>
</dbReference>
<sequence length="174" mass="18615">MRGSRALPRARHSLHFARAPPRSLVMSSFPAASAELSPGTPEALIIRILRRQTSLARIEASLPCASQLSEGAGRPGSRIPTEDAFRGGTKCQVDPSSALKRARPTSNLALRGRERGLVLQMRPGGTPEKEPVNASPSETASIRDSDASSSPHPPRGREGAYGRDWLAGEFALTR</sequence>
<dbReference type="Proteomes" id="UP001066276">
    <property type="component" value="Chromosome 3_2"/>
</dbReference>
<evidence type="ECO:0000313" key="2">
    <source>
        <dbReference type="EMBL" id="KAJ1182459.1"/>
    </source>
</evidence>
<proteinExistence type="predicted"/>
<keyword evidence="3" id="KW-1185">Reference proteome</keyword>
<accession>A0AAV7U238</accession>
<evidence type="ECO:0000313" key="3">
    <source>
        <dbReference type="Proteomes" id="UP001066276"/>
    </source>
</evidence>
<evidence type="ECO:0000256" key="1">
    <source>
        <dbReference type="SAM" id="MobiDB-lite"/>
    </source>
</evidence>
<protein>
    <submittedName>
        <fullName evidence="2">Uncharacterized protein</fullName>
    </submittedName>
</protein>
<gene>
    <name evidence="2" type="ORF">NDU88_007649</name>
</gene>
<name>A0AAV7U238_PLEWA</name>
<reference evidence="2" key="1">
    <citation type="journal article" date="2022" name="bioRxiv">
        <title>Sequencing and chromosome-scale assembly of the giantPleurodeles waltlgenome.</title>
        <authorList>
            <person name="Brown T."/>
            <person name="Elewa A."/>
            <person name="Iarovenko S."/>
            <person name="Subramanian E."/>
            <person name="Araus A.J."/>
            <person name="Petzold A."/>
            <person name="Susuki M."/>
            <person name="Suzuki K.-i.T."/>
            <person name="Hayashi T."/>
            <person name="Toyoda A."/>
            <person name="Oliveira C."/>
            <person name="Osipova E."/>
            <person name="Leigh N.D."/>
            <person name="Simon A."/>
            <person name="Yun M.H."/>
        </authorList>
    </citation>
    <scope>NUCLEOTIDE SEQUENCE</scope>
    <source>
        <strain evidence="2">20211129_DDA</strain>
        <tissue evidence="2">Liver</tissue>
    </source>
</reference>
<organism evidence="2 3">
    <name type="scientific">Pleurodeles waltl</name>
    <name type="common">Iberian ribbed newt</name>
    <dbReference type="NCBI Taxonomy" id="8319"/>
    <lineage>
        <taxon>Eukaryota</taxon>
        <taxon>Metazoa</taxon>
        <taxon>Chordata</taxon>
        <taxon>Craniata</taxon>
        <taxon>Vertebrata</taxon>
        <taxon>Euteleostomi</taxon>
        <taxon>Amphibia</taxon>
        <taxon>Batrachia</taxon>
        <taxon>Caudata</taxon>
        <taxon>Salamandroidea</taxon>
        <taxon>Salamandridae</taxon>
        <taxon>Pleurodelinae</taxon>
        <taxon>Pleurodeles</taxon>
    </lineage>
</organism>
<feature type="region of interest" description="Disordered" evidence="1">
    <location>
        <begin position="68"/>
        <end position="164"/>
    </location>
</feature>
<comment type="caution">
    <text evidence="2">The sequence shown here is derived from an EMBL/GenBank/DDBJ whole genome shotgun (WGS) entry which is preliminary data.</text>
</comment>
<dbReference type="AlphaFoldDB" id="A0AAV7U238"/>